<proteinExistence type="predicted"/>
<evidence type="ECO:0000313" key="10">
    <source>
        <dbReference type="EMBL" id="RHC64831.1"/>
    </source>
</evidence>
<keyword evidence="2" id="KW-1003">Cell membrane</keyword>
<dbReference type="Proteomes" id="UP000095679">
    <property type="component" value="Unassembled WGS sequence"/>
</dbReference>
<evidence type="ECO:0000313" key="13">
    <source>
        <dbReference type="Proteomes" id="UP000284621"/>
    </source>
</evidence>
<comment type="subcellular location">
    <subcellularLocation>
        <location evidence="1">Cell membrane</location>
        <topology evidence="1">Multi-pass membrane protein</topology>
    </subcellularLocation>
</comment>
<dbReference type="AlphaFoldDB" id="A0A173RSC6"/>
<keyword evidence="5 6" id="KW-0472">Membrane</keyword>
<organism evidence="8 11">
    <name type="scientific">Anaerobutyricum hallii</name>
    <dbReference type="NCBI Taxonomy" id="39488"/>
    <lineage>
        <taxon>Bacteria</taxon>
        <taxon>Bacillati</taxon>
        <taxon>Bacillota</taxon>
        <taxon>Clostridia</taxon>
        <taxon>Lachnospirales</taxon>
        <taxon>Lachnospiraceae</taxon>
        <taxon>Anaerobutyricum</taxon>
    </lineage>
</organism>
<evidence type="ECO:0000313" key="11">
    <source>
        <dbReference type="Proteomes" id="UP000095390"/>
    </source>
</evidence>
<dbReference type="GO" id="GO:0005886">
    <property type="term" value="C:plasma membrane"/>
    <property type="evidence" value="ECO:0007669"/>
    <property type="project" value="UniProtKB-SubCell"/>
</dbReference>
<evidence type="ECO:0000256" key="2">
    <source>
        <dbReference type="ARBA" id="ARBA00022475"/>
    </source>
</evidence>
<reference evidence="11 12" key="1">
    <citation type="submission" date="2015-09" db="EMBL/GenBank/DDBJ databases">
        <authorList>
            <consortium name="Pathogen Informatics"/>
        </authorList>
    </citation>
    <scope>NUCLEOTIDE SEQUENCE [LARGE SCALE GENOMIC DNA]</scope>
    <source>
        <strain evidence="9 12">2789STDY5834835</strain>
        <strain evidence="8 11">2789STDY5834966</strain>
    </source>
</reference>
<reference evidence="10 13" key="2">
    <citation type="submission" date="2018-08" db="EMBL/GenBank/DDBJ databases">
        <title>A genome reference for cultivated species of the human gut microbiota.</title>
        <authorList>
            <person name="Zou Y."/>
            <person name="Xue W."/>
            <person name="Luo G."/>
        </authorList>
    </citation>
    <scope>NUCLEOTIDE SEQUENCE [LARGE SCALE GENOMIC DNA]</scope>
    <source>
        <strain evidence="10 13">AM34-3LB</strain>
    </source>
</reference>
<dbReference type="EMBL" id="CYZL01000011">
    <property type="protein sequence ID" value="CUO28905.1"/>
    <property type="molecule type" value="Genomic_DNA"/>
</dbReference>
<evidence type="ECO:0000313" key="9">
    <source>
        <dbReference type="EMBL" id="CUO28905.1"/>
    </source>
</evidence>
<evidence type="ECO:0000256" key="1">
    <source>
        <dbReference type="ARBA" id="ARBA00004651"/>
    </source>
</evidence>
<dbReference type="Pfam" id="PF00482">
    <property type="entry name" value="T2SSF"/>
    <property type="match status" value="1"/>
</dbReference>
<evidence type="ECO:0000313" key="12">
    <source>
        <dbReference type="Proteomes" id="UP000095679"/>
    </source>
</evidence>
<sequence>MIVEAGLILLNILCYGDIRWLLLEQILLFPCFNVLKRKKREKEKHLYEKGFQNLLQSMMTSLQAGYSLNNSCRIALKELEELYQDQNNPMLRQMRRIIQGLDLHITLEQLFMEFAESTGLEEAKQFAVVIEIVRSTGGNMVEILKRTMQHLKYKMDTEEEIRVLLSGKLFEKNIMLSMPFFILLYLRLANPKYVECFYNTILGHLVMSGMIGITVFCFFWSEKIMNIRF</sequence>
<feature type="domain" description="Type II secretion system protein GspF" evidence="7">
    <location>
        <begin position="55"/>
        <end position="186"/>
    </location>
</feature>
<keyword evidence="13" id="KW-1185">Reference proteome</keyword>
<dbReference type="EMBL" id="QSID01000008">
    <property type="protein sequence ID" value="RHC64831.1"/>
    <property type="molecule type" value="Genomic_DNA"/>
</dbReference>
<dbReference type="PANTHER" id="PTHR35007:SF1">
    <property type="entry name" value="PILUS ASSEMBLY PROTEIN"/>
    <property type="match status" value="1"/>
</dbReference>
<evidence type="ECO:0000256" key="6">
    <source>
        <dbReference type="SAM" id="Phobius"/>
    </source>
</evidence>
<keyword evidence="3 6" id="KW-0812">Transmembrane</keyword>
<feature type="transmembrane region" description="Helical" evidence="6">
    <location>
        <begin position="201"/>
        <end position="220"/>
    </location>
</feature>
<accession>A0A173RSC6</accession>
<gene>
    <name evidence="10" type="ORF">DW833_08065</name>
    <name evidence="9" type="ORF">ERS852450_01530</name>
    <name evidence="8" type="ORF">ERS852578_00304</name>
</gene>
<evidence type="ECO:0000256" key="4">
    <source>
        <dbReference type="ARBA" id="ARBA00022989"/>
    </source>
</evidence>
<evidence type="ECO:0000256" key="5">
    <source>
        <dbReference type="ARBA" id="ARBA00023136"/>
    </source>
</evidence>
<evidence type="ECO:0000313" key="8">
    <source>
        <dbReference type="EMBL" id="CUM80038.1"/>
    </source>
</evidence>
<protein>
    <submittedName>
        <fullName evidence="8">Flp pilus assembly protein TadB</fullName>
    </submittedName>
</protein>
<dbReference type="InterPro" id="IPR018076">
    <property type="entry name" value="T2SS_GspF_dom"/>
</dbReference>
<evidence type="ECO:0000256" key="3">
    <source>
        <dbReference type="ARBA" id="ARBA00022692"/>
    </source>
</evidence>
<evidence type="ECO:0000259" key="7">
    <source>
        <dbReference type="Pfam" id="PF00482"/>
    </source>
</evidence>
<keyword evidence="4 6" id="KW-1133">Transmembrane helix</keyword>
<dbReference type="Proteomes" id="UP000095390">
    <property type="component" value="Unassembled WGS sequence"/>
</dbReference>
<name>A0A173RSC6_9FIRM</name>
<dbReference type="PANTHER" id="PTHR35007">
    <property type="entry name" value="INTEGRAL MEMBRANE PROTEIN-RELATED"/>
    <property type="match status" value="1"/>
</dbReference>
<dbReference type="Proteomes" id="UP000284621">
    <property type="component" value="Unassembled WGS sequence"/>
</dbReference>
<dbReference type="EMBL" id="CYYC01000003">
    <property type="protein sequence ID" value="CUM80038.1"/>
    <property type="molecule type" value="Genomic_DNA"/>
</dbReference>